<accession>A0AB33IU76</accession>
<evidence type="ECO:0008006" key="2">
    <source>
        <dbReference type="Google" id="ProtNLM"/>
    </source>
</evidence>
<sequence length="248" mass="27500">MTSVAQQKWDFLKLSDTDISNLDADWTLENDYYYNTSTSGKGIYVGRYSKEGKDYSPYFTNRDSAALYSSIIQANGMELEMTKGLRFGLVNTKNGRFHGNNKKAFRIYKNNKGNGIFFRVDGAFFVIPNVAKGDTVIVVSRPGGKEGRGLTSQDLEIIKGFESTEAVNTTNKGISKVDGYVLISSIDKPSILLSVEVKKPTTGIAAIQTSGVKHPERIYNLNGQFVGTDFNKLPKGVYIKQGKKFIKK</sequence>
<dbReference type="EMBL" id="AP035785">
    <property type="protein sequence ID" value="BFO71156.1"/>
    <property type="molecule type" value="Genomic_DNA"/>
</dbReference>
<name>A0AB33IU76_9BACT</name>
<gene>
    <name evidence="1" type="ORF">GTC17253_11220</name>
</gene>
<evidence type="ECO:0000313" key="1">
    <source>
        <dbReference type="EMBL" id="BFO71156.1"/>
    </source>
</evidence>
<reference evidence="1" key="1">
    <citation type="submission" date="2024-07" db="EMBL/GenBank/DDBJ databases">
        <title>Complete genome sequence of Prevotella sp. YM-2024 GTC17253.</title>
        <authorList>
            <person name="Hayashi M."/>
            <person name="Muto Y."/>
            <person name="Tanaka K."/>
            <person name="Niwa H."/>
        </authorList>
    </citation>
    <scope>NUCLEOTIDE SEQUENCE</scope>
    <source>
        <strain evidence="1">GTC17253</strain>
    </source>
</reference>
<organism evidence="1">
    <name type="scientific">Prevotella sp. GTC17253</name>
    <dbReference type="NCBI Taxonomy" id="3236793"/>
    <lineage>
        <taxon>Bacteria</taxon>
        <taxon>Pseudomonadati</taxon>
        <taxon>Bacteroidota</taxon>
        <taxon>Bacteroidia</taxon>
        <taxon>Bacteroidales</taxon>
        <taxon>Prevotellaceae</taxon>
        <taxon>Prevotella</taxon>
    </lineage>
</organism>
<dbReference type="AlphaFoldDB" id="A0AB33IU76"/>
<protein>
    <recommendedName>
        <fullName evidence="2">Phosphodiester glycosidase domain-containing protein</fullName>
    </recommendedName>
</protein>
<proteinExistence type="predicted"/>